<evidence type="ECO:0000313" key="1">
    <source>
        <dbReference type="EMBL" id="KKL57176.1"/>
    </source>
</evidence>
<organism evidence="1">
    <name type="scientific">marine sediment metagenome</name>
    <dbReference type="NCBI Taxonomy" id="412755"/>
    <lineage>
        <taxon>unclassified sequences</taxon>
        <taxon>metagenomes</taxon>
        <taxon>ecological metagenomes</taxon>
    </lineage>
</organism>
<reference evidence="1" key="1">
    <citation type="journal article" date="2015" name="Nature">
        <title>Complex archaea that bridge the gap between prokaryotes and eukaryotes.</title>
        <authorList>
            <person name="Spang A."/>
            <person name="Saw J.H."/>
            <person name="Jorgensen S.L."/>
            <person name="Zaremba-Niedzwiedzka K."/>
            <person name="Martijn J."/>
            <person name="Lind A.E."/>
            <person name="van Eijk R."/>
            <person name="Schleper C."/>
            <person name="Guy L."/>
            <person name="Ettema T.J."/>
        </authorList>
    </citation>
    <scope>NUCLEOTIDE SEQUENCE</scope>
</reference>
<dbReference type="AlphaFoldDB" id="A0A0F9DTU0"/>
<gene>
    <name evidence="1" type="ORF">LCGC14_2238020</name>
</gene>
<name>A0A0F9DTU0_9ZZZZ</name>
<dbReference type="EMBL" id="LAZR01030253">
    <property type="protein sequence ID" value="KKL57176.1"/>
    <property type="molecule type" value="Genomic_DNA"/>
</dbReference>
<comment type="caution">
    <text evidence="1">The sequence shown here is derived from an EMBL/GenBank/DDBJ whole genome shotgun (WGS) entry which is preliminary data.</text>
</comment>
<accession>A0A0F9DTU0</accession>
<proteinExistence type="predicted"/>
<sequence>MVRLDVDDLRITLLPALGSVVIKKNPGSKLFISTEESIVINIEVLYHIIRAMLFKNLLDPKVFEGILEEINTS</sequence>
<protein>
    <submittedName>
        <fullName evidence="1">Uncharacterized protein</fullName>
    </submittedName>
</protein>